<evidence type="ECO:0000256" key="3">
    <source>
        <dbReference type="ARBA" id="ARBA00022840"/>
    </source>
</evidence>
<dbReference type="PANTHER" id="PTHR43423">
    <property type="entry name" value="ABC TRANSPORTER I FAMILY MEMBER 17"/>
    <property type="match status" value="1"/>
</dbReference>
<dbReference type="InterPro" id="IPR003439">
    <property type="entry name" value="ABC_transporter-like_ATP-bd"/>
</dbReference>
<dbReference type="EMBL" id="SHMQ01000012">
    <property type="protein sequence ID" value="RZV39116.1"/>
    <property type="molecule type" value="Genomic_DNA"/>
</dbReference>
<sequence length="268" mass="30343">MPNDKNDLKPINSVDGDKDNIIVNVKDLNFYYGNYHLLKSINLYFKKNSVCTLLGPSGCGKSTFLRTLNRMNDYTEGARLTGEVLIGGKNIYDKSVDVVELRRNIGMVFQNPNPFPKSIFENVAFGLKIHGIKNKDFIVERVEKCLKYAGLYDEVKDKLNKSALSLSGGQQQRLCIARAIATNPSILLMDEPTAYLDPVSTSIILDLINSFKKYYTIIVVSHNVQQSGRISDYSGFFLDGELIEFDESGNFFTRPKDKRTENFITSRY</sequence>
<reference evidence="5 6" key="1">
    <citation type="submission" date="2019-01" db="EMBL/GenBank/DDBJ databases">
        <title>Insights into ecological role of a new deltaproteobacterial order Candidatus Sinidesulfobacterales (Sva0485) by metagenomics and metatranscriptomics.</title>
        <authorList>
            <person name="Tan S."/>
            <person name="Liu J."/>
            <person name="Fang Y."/>
            <person name="Hedlund B."/>
            <person name="Lian Z.-H."/>
            <person name="Huang L.-Y."/>
            <person name="Li J.-T."/>
            <person name="Huang L.-N."/>
            <person name="Li W.-J."/>
            <person name="Jiang H.-C."/>
            <person name="Dong H.-L."/>
            <person name="Shu W.-S."/>
        </authorList>
    </citation>
    <scope>NUCLEOTIDE SEQUENCE [LARGE SCALE GENOMIC DNA]</scope>
    <source>
        <strain evidence="5">AP4</strain>
    </source>
</reference>
<dbReference type="PANTHER" id="PTHR43423:SF1">
    <property type="entry name" value="ABC TRANSPORTER I FAMILY MEMBER 17"/>
    <property type="match status" value="1"/>
</dbReference>
<dbReference type="Proteomes" id="UP000322454">
    <property type="component" value="Unassembled WGS sequence"/>
</dbReference>
<dbReference type="NCBIfam" id="TIGR00972">
    <property type="entry name" value="3a0107s01c2"/>
    <property type="match status" value="1"/>
</dbReference>
<dbReference type="GO" id="GO:0005524">
    <property type="term" value="F:ATP binding"/>
    <property type="evidence" value="ECO:0007669"/>
    <property type="project" value="UniProtKB-KW"/>
</dbReference>
<dbReference type="InterPro" id="IPR005670">
    <property type="entry name" value="PstB-like"/>
</dbReference>
<dbReference type="Gene3D" id="3.40.50.300">
    <property type="entry name" value="P-loop containing nucleotide triphosphate hydrolases"/>
    <property type="match status" value="1"/>
</dbReference>
<dbReference type="InterPro" id="IPR017871">
    <property type="entry name" value="ABC_transporter-like_CS"/>
</dbReference>
<dbReference type="GO" id="GO:0016887">
    <property type="term" value="F:ATP hydrolysis activity"/>
    <property type="evidence" value="ECO:0007669"/>
    <property type="project" value="InterPro"/>
</dbReference>
<organism evidence="5 6">
    <name type="scientific">Candidatus Acidulodesulfobacterium acidiphilum</name>
    <dbReference type="NCBI Taxonomy" id="2597224"/>
    <lineage>
        <taxon>Bacteria</taxon>
        <taxon>Deltaproteobacteria</taxon>
        <taxon>Candidatus Acidulodesulfobacterales</taxon>
        <taxon>Candidatus Acidulodesulfobacterium</taxon>
    </lineage>
</organism>
<evidence type="ECO:0000259" key="4">
    <source>
        <dbReference type="PROSITE" id="PS50893"/>
    </source>
</evidence>
<dbReference type="SMART" id="SM00382">
    <property type="entry name" value="AAA"/>
    <property type="match status" value="1"/>
</dbReference>
<dbReference type="GO" id="GO:0016020">
    <property type="term" value="C:membrane"/>
    <property type="evidence" value="ECO:0007669"/>
    <property type="project" value="InterPro"/>
</dbReference>
<dbReference type="InterPro" id="IPR003593">
    <property type="entry name" value="AAA+_ATPase"/>
</dbReference>
<proteinExistence type="predicted"/>
<keyword evidence="3 5" id="KW-0067">ATP-binding</keyword>
<dbReference type="Pfam" id="PF00005">
    <property type="entry name" value="ABC_tran"/>
    <property type="match status" value="1"/>
</dbReference>
<name>A0A520XDC1_9DELT</name>
<evidence type="ECO:0000256" key="1">
    <source>
        <dbReference type="ARBA" id="ARBA00022448"/>
    </source>
</evidence>
<accession>A0A520XDC1</accession>
<dbReference type="GO" id="GO:0035435">
    <property type="term" value="P:phosphate ion transmembrane transport"/>
    <property type="evidence" value="ECO:0007669"/>
    <property type="project" value="InterPro"/>
</dbReference>
<evidence type="ECO:0000313" key="6">
    <source>
        <dbReference type="Proteomes" id="UP000322454"/>
    </source>
</evidence>
<dbReference type="GO" id="GO:0005315">
    <property type="term" value="F:phosphate transmembrane transporter activity"/>
    <property type="evidence" value="ECO:0007669"/>
    <property type="project" value="InterPro"/>
</dbReference>
<gene>
    <name evidence="5" type="primary">pstB</name>
    <name evidence="5" type="ORF">EVJ48_05220</name>
</gene>
<comment type="caution">
    <text evidence="5">The sequence shown here is derived from an EMBL/GenBank/DDBJ whole genome shotgun (WGS) entry which is preliminary data.</text>
</comment>
<feature type="domain" description="ABC transporter" evidence="4">
    <location>
        <begin position="23"/>
        <end position="264"/>
    </location>
</feature>
<evidence type="ECO:0000313" key="5">
    <source>
        <dbReference type="EMBL" id="RZV39116.1"/>
    </source>
</evidence>
<dbReference type="PROSITE" id="PS00211">
    <property type="entry name" value="ABC_TRANSPORTER_1"/>
    <property type="match status" value="1"/>
</dbReference>
<keyword evidence="1" id="KW-0813">Transport</keyword>
<dbReference type="SUPFAM" id="SSF52540">
    <property type="entry name" value="P-loop containing nucleoside triphosphate hydrolases"/>
    <property type="match status" value="1"/>
</dbReference>
<dbReference type="CDD" id="cd03260">
    <property type="entry name" value="ABC_PstB_phosphate_transporter"/>
    <property type="match status" value="1"/>
</dbReference>
<evidence type="ECO:0000256" key="2">
    <source>
        <dbReference type="ARBA" id="ARBA00022741"/>
    </source>
</evidence>
<keyword evidence="2" id="KW-0547">Nucleotide-binding</keyword>
<dbReference type="PROSITE" id="PS50893">
    <property type="entry name" value="ABC_TRANSPORTER_2"/>
    <property type="match status" value="1"/>
</dbReference>
<dbReference type="InterPro" id="IPR027417">
    <property type="entry name" value="P-loop_NTPase"/>
</dbReference>
<protein>
    <submittedName>
        <fullName evidence="5">Phosphate ABC transporter ATP-binding protein</fullName>
    </submittedName>
</protein>
<dbReference type="AlphaFoldDB" id="A0A520XDC1"/>